<dbReference type="Proteomes" id="UP001215461">
    <property type="component" value="Unassembled WGS sequence"/>
</dbReference>
<proteinExistence type="predicted"/>
<accession>A0ABD4XLG4</accession>
<evidence type="ECO:0000313" key="1">
    <source>
        <dbReference type="EMBL" id="MDF8371937.1"/>
    </source>
</evidence>
<dbReference type="AlphaFoldDB" id="A0ABD4XLG4"/>
<evidence type="ECO:0000313" key="2">
    <source>
        <dbReference type="Proteomes" id="UP001215461"/>
    </source>
</evidence>
<dbReference type="RefSeq" id="WP_251940656.1">
    <property type="nucleotide sequence ID" value="NZ_JAANXN010000016.1"/>
</dbReference>
<comment type="caution">
    <text evidence="1">The sequence shown here is derived from an EMBL/GenBank/DDBJ whole genome shotgun (WGS) entry which is preliminary data.</text>
</comment>
<organism evidence="1 2">
    <name type="scientific">Weissella paramesenteroides</name>
    <name type="common">Leuconostoc paramesenteroides</name>
    <dbReference type="NCBI Taxonomy" id="1249"/>
    <lineage>
        <taxon>Bacteria</taxon>
        <taxon>Bacillati</taxon>
        <taxon>Bacillota</taxon>
        <taxon>Bacilli</taxon>
        <taxon>Lactobacillales</taxon>
        <taxon>Lactobacillaceae</taxon>
        <taxon>Weissella</taxon>
    </lineage>
</organism>
<name>A0ABD4XLG4_WEIPA</name>
<sequence length="98" mass="11430">MKLPNEVNVSGINYRVSEVNQIEHDDANWGVTIYETHQIQIKKSLDKERKRQIFIHEVLHAVFFESGYKEHDEEMIDRISTTLAGTLKKQGNSLNYLV</sequence>
<reference evidence="1 2" key="1">
    <citation type="submission" date="2020-03" db="EMBL/GenBank/DDBJ databases">
        <title>Comparative genomics of Weissella paramesenteroides.</title>
        <authorList>
            <person name="Kant R."/>
            <person name="Takala T."/>
            <person name="Saris P."/>
        </authorList>
    </citation>
    <scope>NUCLEOTIDE SEQUENCE [LARGE SCALE GENOMIC DNA]</scope>
    <source>
        <strain evidence="1 2">SJ27-4</strain>
    </source>
</reference>
<gene>
    <name evidence="1" type="ORF">G9403_09925</name>
</gene>
<dbReference type="EMBL" id="JAANXN010000016">
    <property type="protein sequence ID" value="MDF8371937.1"/>
    <property type="molecule type" value="Genomic_DNA"/>
</dbReference>
<protein>
    <submittedName>
        <fullName evidence="1">ImmA/IrrE family metallo-endopeptidase</fullName>
    </submittedName>
</protein>